<keyword evidence="1" id="KW-0175">Coiled coil</keyword>
<dbReference type="SUPFAM" id="SSF52540">
    <property type="entry name" value="P-loop containing nucleoside triphosphate hydrolases"/>
    <property type="match status" value="1"/>
</dbReference>
<dbReference type="Proteomes" id="UP000177383">
    <property type="component" value="Unassembled WGS sequence"/>
</dbReference>
<dbReference type="InterPro" id="IPR027417">
    <property type="entry name" value="P-loop_NTPase"/>
</dbReference>
<organism evidence="2 3">
    <name type="scientific">Candidatus Gottesmanbacteria bacterium RIFCSPHIGHO2_01_FULL_39_10</name>
    <dbReference type="NCBI Taxonomy" id="1798375"/>
    <lineage>
        <taxon>Bacteria</taxon>
        <taxon>Candidatus Gottesmaniibacteriota</taxon>
    </lineage>
</organism>
<feature type="coiled-coil region" evidence="1">
    <location>
        <begin position="132"/>
        <end position="179"/>
    </location>
</feature>
<reference evidence="2 3" key="1">
    <citation type="journal article" date="2016" name="Nat. Commun.">
        <title>Thousands of microbial genomes shed light on interconnected biogeochemical processes in an aquifer system.</title>
        <authorList>
            <person name="Anantharaman K."/>
            <person name="Brown C.T."/>
            <person name="Hug L.A."/>
            <person name="Sharon I."/>
            <person name="Castelle C.J."/>
            <person name="Probst A.J."/>
            <person name="Thomas B.C."/>
            <person name="Singh A."/>
            <person name="Wilkins M.J."/>
            <person name="Karaoz U."/>
            <person name="Brodie E.L."/>
            <person name="Williams K.H."/>
            <person name="Hubbard S.S."/>
            <person name="Banfield J.F."/>
        </authorList>
    </citation>
    <scope>NUCLEOTIDE SEQUENCE [LARGE SCALE GENOMIC DNA]</scope>
</reference>
<evidence type="ECO:0000256" key="1">
    <source>
        <dbReference type="SAM" id="Coils"/>
    </source>
</evidence>
<dbReference type="EMBL" id="MFJE01000058">
    <property type="protein sequence ID" value="OGG13237.1"/>
    <property type="molecule type" value="Genomic_DNA"/>
</dbReference>
<gene>
    <name evidence="2" type="ORF">A2773_01190</name>
</gene>
<name>A0A1F5ZMA9_9BACT</name>
<dbReference type="STRING" id="1798375.A2773_01190"/>
<comment type="caution">
    <text evidence="2">The sequence shown here is derived from an EMBL/GenBank/DDBJ whole genome shotgun (WGS) entry which is preliminary data.</text>
</comment>
<protein>
    <submittedName>
        <fullName evidence="2">Uncharacterized protein</fullName>
    </submittedName>
</protein>
<proteinExistence type="predicted"/>
<evidence type="ECO:0000313" key="3">
    <source>
        <dbReference type="Proteomes" id="UP000177383"/>
    </source>
</evidence>
<accession>A0A1F5ZMA9</accession>
<evidence type="ECO:0000313" key="2">
    <source>
        <dbReference type="EMBL" id="OGG13237.1"/>
    </source>
</evidence>
<dbReference type="Gene3D" id="3.40.50.300">
    <property type="entry name" value="P-loop containing nucleotide triphosphate hydrolases"/>
    <property type="match status" value="1"/>
</dbReference>
<sequence length="1300" mass="150585">MHNFSLSKKDQKRIWDEARNAAGPRYTKDINVELPIKELFEGIGRTDRVFEEIEGLRKELSESFKSVGYKKSSSYKDPVIRKNLTRIQELGKKYIEIINSLGKDRTKNLDLKTVIKEAIRISKYFLPIDRIIWDIERKEDEEQRQKAKEEKREYFGHSQSELLRDLKSLEHSLNEFQRAIRKIDYFAKSFKARLVNDPFLLVLGEAGMGKTHLVCDITKERIERQLSPTVIVLGEKLLDIDDPLESIFKACSLSGTSEKILRGLNDVGKRKKTRSLIIVDAINEADRDGWKSGVRKLIKQIKKYPWIGLVMTCRVPFQSLSLPKRFLIITEYHRGFTENELEAMTMFFNFYSIPLPEVPLLISEFSSPLFLSCFCKTAKNIRGGKAKVAQGIKDLALGQVGMTKILEDFYITKEEQIVKKHNSKFKLLIKQSWIWNKSGSNCLIKMVAESMANSGRRYLKNDEVVDLLRQLSGNKYQEAICSKVLNILIEEGVLIRDAAWDDQTKQYFDVIKFSFHKFSDHIIARYLLDNFFDRNKVKASLMGVNALGGLFRDQQSILSNIDLIEALMVEFPERIKKNKKLHEKDLIDFLPKDVRPLREVRLALIESLYWRKPENFLNNKKVIKKSIIDYINKTLLRYEDSRRELLDLFVSTATKPFHPLNAKRLNGYLSGFSVSSRDLFWSEYLRKQYGAGSVYKLVSWIENQNLEKITTEQAWCVITILGWVLTTNVRLLRDRATRCIYIIGKIQPEACFKSVLELANTNDPYIVERMLAATYGVVMALHASTNNAIFLKILYPFSKSVYSLFFKKKALGGTTNILTRDYARGIIEIALLHKKDLLLPAQIKRIRPPYKDGGIRQWGRSEDKDKGKYRDGNAPLGMDFENYTLGHLIPDRNNYDYKNKGFVRVKENALWRIYQLGYSLEKFGDIDKGIVSNTRMDRNPDYAGKVDRYGKKYSWIAYHELLGLKMDKKELARWWMTEDGRSGEFDVDPSFPQTPQPKRKTLISKNLTKGSRQIKKWLVQSNPPDISPYLVLENVDGIPGPWVLVHGTVGQKDTKLSRRITTFVTGLLADGNDGKKLKEFLDSKAFPGNDNIPSLPETRSIFAGELGWREGSKKDQPSYIKIQRGEKKVKLSKKEKRFYNIRIYINSEILKEKQEPPEFKIEPIYENILVEPLARWFSSKDYSCFGRDDYGIGLYIPSKKIMKANKLHTDVASFNFLDQKGGVASISFVRGDQYGTHENLLYLRKNLLDKILKKSGKKLFLIAWGERQFWPETGFEHRKELAPIYEKYQNVYKEVIEYGG</sequence>